<dbReference type="RefSeq" id="WP_241967701.1">
    <property type="nucleotide sequence ID" value="NZ_AP024911.1"/>
</dbReference>
<dbReference type="EMBL" id="JBHRSE010000110">
    <property type="protein sequence ID" value="MFC3025164.1"/>
    <property type="molecule type" value="Genomic_DNA"/>
</dbReference>
<dbReference type="InterPro" id="IPR000290">
    <property type="entry name" value="Colicin_pyocin"/>
</dbReference>
<evidence type="ECO:0000256" key="1">
    <source>
        <dbReference type="ARBA" id="ARBA00009346"/>
    </source>
</evidence>
<dbReference type="CDD" id="cd16363">
    <property type="entry name" value="Col_Im_like"/>
    <property type="match status" value="1"/>
</dbReference>
<reference evidence="4" key="1">
    <citation type="journal article" date="2019" name="Int. J. Syst. Evol. Microbiol.">
        <title>The Global Catalogue of Microorganisms (GCM) 10K type strain sequencing project: providing services to taxonomists for standard genome sequencing and annotation.</title>
        <authorList>
            <consortium name="The Broad Institute Genomics Platform"/>
            <consortium name="The Broad Institute Genome Sequencing Center for Infectious Disease"/>
            <person name="Wu L."/>
            <person name="Ma J."/>
        </authorList>
    </citation>
    <scope>NUCLEOTIDE SEQUENCE [LARGE SCALE GENOMIC DNA]</scope>
    <source>
        <strain evidence="4">KCTC 62784</strain>
    </source>
</reference>
<proteinExistence type="inferred from homology"/>
<name>A0ABV7CCN4_9VIBR</name>
<evidence type="ECO:0000313" key="4">
    <source>
        <dbReference type="Proteomes" id="UP001595384"/>
    </source>
</evidence>
<organism evidence="3 4">
    <name type="scientific">Vibrio zhugei</name>
    <dbReference type="NCBI Taxonomy" id="2479546"/>
    <lineage>
        <taxon>Bacteria</taxon>
        <taxon>Pseudomonadati</taxon>
        <taxon>Pseudomonadota</taxon>
        <taxon>Gammaproteobacteria</taxon>
        <taxon>Vibrionales</taxon>
        <taxon>Vibrionaceae</taxon>
        <taxon>Vibrio</taxon>
    </lineage>
</organism>
<comment type="similarity">
    <text evidence="1">Belongs to the colicins ColE2/ColE8/ColE9 and pyocins S1/S2 family.</text>
</comment>
<gene>
    <name evidence="3" type="ORF">ACFODT_15270</name>
</gene>
<sequence>MFQRSTDVMVKSITDYTEIDFLELLNIIISAEGSDEYQDELLENFIATTEHPDGSDLIYYPENPEDRTPENIVRIVKEWRLSQSLPCFKS</sequence>
<dbReference type="Gene3D" id="1.10.1200.20">
    <property type="entry name" value="Colicin E immunity protein"/>
    <property type="match status" value="1"/>
</dbReference>
<accession>A0ABV7CCN4</accession>
<dbReference type="Proteomes" id="UP001595384">
    <property type="component" value="Unassembled WGS sequence"/>
</dbReference>
<protein>
    <submittedName>
        <fullName evidence="3">Bacteriocin immunity protein</fullName>
    </submittedName>
</protein>
<keyword evidence="2" id="KW-0079">Bacteriocin immunity</keyword>
<dbReference type="InterPro" id="IPR035900">
    <property type="entry name" value="Colicin_E_sf"/>
</dbReference>
<dbReference type="SUPFAM" id="SSF47345">
    <property type="entry name" value="Colicin E immunity proteins"/>
    <property type="match status" value="1"/>
</dbReference>
<evidence type="ECO:0000313" key="3">
    <source>
        <dbReference type="EMBL" id="MFC3025164.1"/>
    </source>
</evidence>
<evidence type="ECO:0000256" key="2">
    <source>
        <dbReference type="ARBA" id="ARBA00023025"/>
    </source>
</evidence>
<keyword evidence="4" id="KW-1185">Reference proteome</keyword>
<dbReference type="Pfam" id="PF01320">
    <property type="entry name" value="Colicin_Pyocin"/>
    <property type="match status" value="1"/>
</dbReference>
<comment type="caution">
    <text evidence="3">The sequence shown here is derived from an EMBL/GenBank/DDBJ whole genome shotgun (WGS) entry which is preliminary data.</text>
</comment>
<dbReference type="PRINTS" id="PR01299">
    <property type="entry name" value="PYOCIN"/>
</dbReference>